<evidence type="ECO:0000313" key="3">
    <source>
        <dbReference type="Proteomes" id="UP000053342"/>
    </source>
</evidence>
<dbReference type="VEuPathDB" id="FungiDB:PV06_00579"/>
<reference evidence="2 3" key="1">
    <citation type="submission" date="2015-01" db="EMBL/GenBank/DDBJ databases">
        <title>The Genome Sequence of Exophiala oligosperma CBS72588.</title>
        <authorList>
            <consortium name="The Broad Institute Genomics Platform"/>
            <person name="Cuomo C."/>
            <person name="de Hoog S."/>
            <person name="Gorbushina A."/>
            <person name="Stielow B."/>
            <person name="Teixiera M."/>
            <person name="Abouelleil A."/>
            <person name="Chapman S.B."/>
            <person name="Priest M."/>
            <person name="Young S.K."/>
            <person name="Wortman J."/>
            <person name="Nusbaum C."/>
            <person name="Birren B."/>
        </authorList>
    </citation>
    <scope>NUCLEOTIDE SEQUENCE [LARGE SCALE GENOMIC DNA]</scope>
    <source>
        <strain evidence="2 3">CBS 72588</strain>
    </source>
</reference>
<feature type="compositionally biased region" description="Low complexity" evidence="1">
    <location>
        <begin position="171"/>
        <end position="189"/>
    </location>
</feature>
<sequence>MPKFAISKNGISREVLETDLPLYLGRDAHVVKTHDSDRYVIEASRAPPGVSSRVEMHDVAQALTISQSMLPSLRDDSARWRESDGYQRRMSYSDSRVHRDRRQSFSRDSGGSHHQSSRRDSNVSRSGSSYGTPAVAIPQRPNLPSRYSSNSGSMMESMSGSPNSTFGSVPSTSRNGRSYSYSTNYTNSRRPSDAMASLDEHVITRTDSVSSESSEFGIDGVLGFDKDVRDAGRRHDHGSRRDHHSSRSYYDRR</sequence>
<dbReference type="EMBL" id="KN847332">
    <property type="protein sequence ID" value="KIW47930.1"/>
    <property type="molecule type" value="Genomic_DNA"/>
</dbReference>
<dbReference type="AlphaFoldDB" id="A0A0D2DZC8"/>
<feature type="compositionally biased region" description="Low complexity" evidence="1">
    <location>
        <begin position="148"/>
        <end position="164"/>
    </location>
</feature>
<evidence type="ECO:0000256" key="1">
    <source>
        <dbReference type="SAM" id="MobiDB-lite"/>
    </source>
</evidence>
<keyword evidence="3" id="KW-1185">Reference proteome</keyword>
<gene>
    <name evidence="2" type="ORF">PV06_00579</name>
</gene>
<protein>
    <submittedName>
        <fullName evidence="2">Uncharacterized protein</fullName>
    </submittedName>
</protein>
<organism evidence="2 3">
    <name type="scientific">Exophiala oligosperma</name>
    <dbReference type="NCBI Taxonomy" id="215243"/>
    <lineage>
        <taxon>Eukaryota</taxon>
        <taxon>Fungi</taxon>
        <taxon>Dikarya</taxon>
        <taxon>Ascomycota</taxon>
        <taxon>Pezizomycotina</taxon>
        <taxon>Eurotiomycetes</taxon>
        <taxon>Chaetothyriomycetidae</taxon>
        <taxon>Chaetothyriales</taxon>
        <taxon>Herpotrichiellaceae</taxon>
        <taxon>Exophiala</taxon>
    </lineage>
</organism>
<proteinExistence type="predicted"/>
<accession>A0A0D2DZC8</accession>
<feature type="compositionally biased region" description="Basic and acidic residues" evidence="1">
    <location>
        <begin position="224"/>
        <end position="233"/>
    </location>
</feature>
<feature type="compositionally biased region" description="Basic residues" evidence="1">
    <location>
        <begin position="234"/>
        <end position="246"/>
    </location>
</feature>
<dbReference type="Proteomes" id="UP000053342">
    <property type="component" value="Unassembled WGS sequence"/>
</dbReference>
<dbReference type="HOGENOM" id="CLU_1170651_0_0_1"/>
<evidence type="ECO:0000313" key="2">
    <source>
        <dbReference type="EMBL" id="KIW47930.1"/>
    </source>
</evidence>
<feature type="compositionally biased region" description="Polar residues" evidence="1">
    <location>
        <begin position="205"/>
        <end position="214"/>
    </location>
</feature>
<name>A0A0D2DZC8_9EURO</name>
<feature type="region of interest" description="Disordered" evidence="1">
    <location>
        <begin position="81"/>
        <end position="253"/>
    </location>
</feature>
<dbReference type="GeneID" id="27352653"/>
<dbReference type="RefSeq" id="XP_016268146.1">
    <property type="nucleotide sequence ID" value="XM_016401093.1"/>
</dbReference>